<dbReference type="SMART" id="SM00710">
    <property type="entry name" value="PbH1"/>
    <property type="match status" value="5"/>
</dbReference>
<reference evidence="7" key="2">
    <citation type="submission" date="2008-08" db="EMBL/GenBank/DDBJ databases">
        <authorList>
            <consortium name="Diatom Consortium"/>
            <person name="Grigoriev I."/>
            <person name="Grimwood J."/>
            <person name="Kuo A."/>
            <person name="Otillar R.P."/>
            <person name="Salamov A."/>
            <person name="Detter J.C."/>
            <person name="Lindquist E."/>
            <person name="Shapiro H."/>
            <person name="Lucas S."/>
            <person name="Glavina del Rio T."/>
            <person name="Pitluck S."/>
            <person name="Rokhsar D."/>
            <person name="Bowler C."/>
        </authorList>
    </citation>
    <scope>GENOME REANNOTATION</scope>
    <source>
        <strain evidence="7">CCAP 1055/1</strain>
    </source>
</reference>
<name>B5Y3E1_PHATC</name>
<evidence type="ECO:0000256" key="5">
    <source>
        <dbReference type="SAM" id="MobiDB-lite"/>
    </source>
</evidence>
<dbReference type="InterPro" id="IPR006626">
    <property type="entry name" value="PbH1"/>
</dbReference>
<evidence type="ECO:0000313" key="6">
    <source>
        <dbReference type="EMBL" id="ACI65105.1"/>
    </source>
</evidence>
<proteinExistence type="inferred from homology"/>
<gene>
    <name evidence="6" type="ORF">PHATR_46668</name>
</gene>
<dbReference type="OMA" id="VGDDCIT"/>
<evidence type="ECO:0000256" key="2">
    <source>
        <dbReference type="ARBA" id="ARBA00022801"/>
    </source>
</evidence>
<keyword evidence="7" id="KW-1185">Reference proteome</keyword>
<evidence type="ECO:0000256" key="1">
    <source>
        <dbReference type="ARBA" id="ARBA00008834"/>
    </source>
</evidence>
<dbReference type="Proteomes" id="UP000000759">
    <property type="component" value="Chromosome 11"/>
</dbReference>
<dbReference type="PANTHER" id="PTHR31339:SF9">
    <property type="entry name" value="PLASMIN AND FIBRONECTIN-BINDING PROTEIN A"/>
    <property type="match status" value="1"/>
</dbReference>
<dbReference type="GO" id="GO:0004650">
    <property type="term" value="F:polygalacturonase activity"/>
    <property type="evidence" value="ECO:0007669"/>
    <property type="project" value="InterPro"/>
</dbReference>
<protein>
    <recommendedName>
        <fullName evidence="8">Polygalacturonase</fullName>
    </recommendedName>
</protein>
<dbReference type="Gene3D" id="2.160.20.10">
    <property type="entry name" value="Single-stranded right-handed beta-helix, Pectin lyase-like"/>
    <property type="match status" value="1"/>
</dbReference>
<dbReference type="InterPro" id="IPR051801">
    <property type="entry name" value="GH28_Enzymes"/>
</dbReference>
<dbReference type="PaxDb" id="2850-Phatr46668"/>
<evidence type="ECO:0000256" key="4">
    <source>
        <dbReference type="RuleBase" id="RU361169"/>
    </source>
</evidence>
<dbReference type="KEGG" id="pti:PHATR_46668"/>
<dbReference type="CAZy" id="GH28">
    <property type="family name" value="Glycoside Hydrolase Family 28"/>
</dbReference>
<dbReference type="InterPro" id="IPR000743">
    <property type="entry name" value="Glyco_hydro_28"/>
</dbReference>
<dbReference type="GeneID" id="7204408"/>
<reference evidence="6 7" key="1">
    <citation type="journal article" date="2008" name="Nature">
        <title>The Phaeodactylum genome reveals the evolutionary history of diatom genomes.</title>
        <authorList>
            <person name="Bowler C."/>
            <person name="Allen A.E."/>
            <person name="Badger J.H."/>
            <person name="Grimwood J."/>
            <person name="Jabbari K."/>
            <person name="Kuo A."/>
            <person name="Maheswari U."/>
            <person name="Martens C."/>
            <person name="Maumus F."/>
            <person name="Otillar R.P."/>
            <person name="Rayko E."/>
            <person name="Salamov A."/>
            <person name="Vandepoele K."/>
            <person name="Beszteri B."/>
            <person name="Gruber A."/>
            <person name="Heijde M."/>
            <person name="Katinka M."/>
            <person name="Mock T."/>
            <person name="Valentin K."/>
            <person name="Verret F."/>
            <person name="Berges J.A."/>
            <person name="Brownlee C."/>
            <person name="Cadoret J.P."/>
            <person name="Chiovitti A."/>
            <person name="Choi C.J."/>
            <person name="Coesel S."/>
            <person name="De Martino A."/>
            <person name="Detter J.C."/>
            <person name="Durkin C."/>
            <person name="Falciatore A."/>
            <person name="Fournet J."/>
            <person name="Haruta M."/>
            <person name="Huysman M.J."/>
            <person name="Jenkins B.D."/>
            <person name="Jiroutova K."/>
            <person name="Jorgensen R.E."/>
            <person name="Joubert Y."/>
            <person name="Kaplan A."/>
            <person name="Kroger N."/>
            <person name="Kroth P.G."/>
            <person name="La Roche J."/>
            <person name="Lindquist E."/>
            <person name="Lommer M."/>
            <person name="Martin-Jezequel V."/>
            <person name="Lopez P.J."/>
            <person name="Lucas S."/>
            <person name="Mangogna M."/>
            <person name="McGinnis K."/>
            <person name="Medlin L.K."/>
            <person name="Montsant A."/>
            <person name="Oudot-Le Secq M.P."/>
            <person name="Napoli C."/>
            <person name="Obornik M."/>
            <person name="Parker M.S."/>
            <person name="Petit J.L."/>
            <person name="Porcel B.M."/>
            <person name="Poulsen N."/>
            <person name="Robison M."/>
            <person name="Rychlewski L."/>
            <person name="Rynearson T.A."/>
            <person name="Schmutz J."/>
            <person name="Shapiro H."/>
            <person name="Siaut M."/>
            <person name="Stanley M."/>
            <person name="Sussman M.R."/>
            <person name="Taylor A.R."/>
            <person name="Vardi A."/>
            <person name="von Dassow P."/>
            <person name="Vyverman W."/>
            <person name="Willis A."/>
            <person name="Wyrwicz L.S."/>
            <person name="Rokhsar D.S."/>
            <person name="Weissenbach J."/>
            <person name="Armbrust E.V."/>
            <person name="Green B.R."/>
            <person name="Van de Peer Y."/>
            <person name="Grigoriev I.V."/>
        </authorList>
    </citation>
    <scope>NUCLEOTIDE SEQUENCE [LARGE SCALE GENOMIC DNA]</scope>
    <source>
        <strain evidence="6 7">CCAP 1055/1</strain>
    </source>
</reference>
<dbReference type="RefSeq" id="XP_002185635.1">
    <property type="nucleotide sequence ID" value="XM_002185599.1"/>
</dbReference>
<dbReference type="InterPro" id="IPR012334">
    <property type="entry name" value="Pectin_lyas_fold"/>
</dbReference>
<dbReference type="STRING" id="556484.B5Y3E1"/>
<dbReference type="EMBL" id="CP001141">
    <property type="protein sequence ID" value="ACI65105.1"/>
    <property type="molecule type" value="Genomic_DNA"/>
</dbReference>
<evidence type="ECO:0000313" key="7">
    <source>
        <dbReference type="Proteomes" id="UP000000759"/>
    </source>
</evidence>
<organism evidence="6 7">
    <name type="scientific">Phaeodactylum tricornutum (strain CCAP 1055/1)</name>
    <dbReference type="NCBI Taxonomy" id="556484"/>
    <lineage>
        <taxon>Eukaryota</taxon>
        <taxon>Sar</taxon>
        <taxon>Stramenopiles</taxon>
        <taxon>Ochrophyta</taxon>
        <taxon>Bacillariophyta</taxon>
        <taxon>Bacillariophyceae</taxon>
        <taxon>Bacillariophycidae</taxon>
        <taxon>Naviculales</taxon>
        <taxon>Phaeodactylaceae</taxon>
        <taxon>Phaeodactylum</taxon>
    </lineage>
</organism>
<dbReference type="HOGENOM" id="CLU_016031_8_0_1"/>
<evidence type="ECO:0000256" key="3">
    <source>
        <dbReference type="ARBA" id="ARBA00023295"/>
    </source>
</evidence>
<feature type="region of interest" description="Disordered" evidence="5">
    <location>
        <begin position="1"/>
        <end position="26"/>
    </location>
</feature>
<accession>B5Y3E1</accession>
<evidence type="ECO:0008006" key="8">
    <source>
        <dbReference type="Google" id="ProtNLM"/>
    </source>
</evidence>
<dbReference type="OrthoDB" id="38244at2759"/>
<dbReference type="GO" id="GO:0005975">
    <property type="term" value="P:carbohydrate metabolic process"/>
    <property type="evidence" value="ECO:0007669"/>
    <property type="project" value="InterPro"/>
</dbReference>
<keyword evidence="3 4" id="KW-0326">Glycosidase</keyword>
<dbReference type="eggNOG" id="ENOG502QS6M">
    <property type="taxonomic scope" value="Eukaryota"/>
</dbReference>
<keyword evidence="2 4" id="KW-0378">Hydrolase</keyword>
<sequence>MGSNAHRHLELDVQDYQSSQNGGRRDDTAAFEQAIDIIRSNGGGRLIIPGAPDGSFNLYRIRPINLTSHLVLFLQKNAVITAIADESVWPLIPPLPSYGQGRDHVGPRYSSLLHGEYLTNITIRGEPDSPGIIDGQGRYWWDRRRHNRDRYTRGHLVEFMYSSRIRMYNLRLQNSPFWTNHFYDCDDVHVQNVHVKAPWSSPNTDGWDPDSSRNVLIEDSTYRGGDDCVAIKSGWDCFGIDYDTPSENITIRNVTCQGPYAGIAIGTEMSGGVRNVTVENVTFTYANKPANIKTGNTRGGYVHDVVYQNIRITGHIDQAIHVDMYHYHNTPNPSCSNNYQPNQLPHLRDLYFFNFEGTQALTESHEVFHFVGLPESPIEYVFLENISFPTPVSSLGWNCSNVQGSVKNNSVTPWPPCPEFPSVTVENSETMSPWNAFLTFLFLTTAVLGRA</sequence>
<comment type="similarity">
    <text evidence="1 4">Belongs to the glycosyl hydrolase 28 family.</text>
</comment>
<dbReference type="InParanoid" id="B5Y3E1"/>
<dbReference type="AlphaFoldDB" id="B5Y3E1"/>
<dbReference type="SUPFAM" id="SSF51126">
    <property type="entry name" value="Pectin lyase-like"/>
    <property type="match status" value="1"/>
</dbReference>
<dbReference type="PANTHER" id="PTHR31339">
    <property type="entry name" value="PECTIN LYASE-RELATED"/>
    <property type="match status" value="1"/>
</dbReference>
<dbReference type="Pfam" id="PF00295">
    <property type="entry name" value="Glyco_hydro_28"/>
    <property type="match status" value="1"/>
</dbReference>
<dbReference type="InterPro" id="IPR011050">
    <property type="entry name" value="Pectin_lyase_fold/virulence"/>
</dbReference>